<dbReference type="Pfam" id="PF00149">
    <property type="entry name" value="Metallophos"/>
    <property type="match status" value="1"/>
</dbReference>
<evidence type="ECO:0000313" key="3">
    <source>
        <dbReference type="Proteomes" id="UP000007254"/>
    </source>
</evidence>
<dbReference type="GO" id="GO:0016787">
    <property type="term" value="F:hydrolase activity"/>
    <property type="evidence" value="ECO:0007669"/>
    <property type="project" value="InterPro"/>
</dbReference>
<organism evidence="2 3">
    <name type="scientific">Winmispira thermophila (strain ATCC 700085 / DSM 6578 / Z-1203)</name>
    <name type="common">Spirochaeta thermophila</name>
    <dbReference type="NCBI Taxonomy" id="869211"/>
    <lineage>
        <taxon>Bacteria</taxon>
        <taxon>Pseudomonadati</taxon>
        <taxon>Spirochaetota</taxon>
        <taxon>Spirochaetia</taxon>
        <taxon>Winmispirales</taxon>
        <taxon>Winmispiraceae</taxon>
        <taxon>Winmispira</taxon>
    </lineage>
</organism>
<sequence length="291" mass="32578">MGWRRIVVVGDLHGLYREAVGLLSHAGVVAEGGRWCGEGVCLVFLGDVCDRGYDSASLYRAIQRWQGEARGYESRVVFLVGNHEALNLAGISPYMTLEEMEGYVKGDEDPRVAVRRAFGKGGWVRDWLEQQHVVVKVGPYVFGHGDVPVGWEGVWVEEGDAWVMGQVREVGEVRGVEELGAWPGLFDEARSVLWCRDAQMGEEEAFVDRLASFLERNGGVRYICGHTPQQDGRFFLGYEDRYLCVDTGMVYSRLYGVGGLSYLLIEEGRGWGVYLTDEGEERELVFDDTSV</sequence>
<proteinExistence type="predicted"/>
<dbReference type="EMBL" id="CP002903">
    <property type="protein sequence ID" value="AEJ60535.1"/>
    <property type="molecule type" value="Genomic_DNA"/>
</dbReference>
<dbReference type="SUPFAM" id="SSF56300">
    <property type="entry name" value="Metallo-dependent phosphatases"/>
    <property type="match status" value="1"/>
</dbReference>
<dbReference type="AlphaFoldDB" id="G0GDA9"/>
<dbReference type="PANTHER" id="PTHR46546:SF4">
    <property type="entry name" value="SHEWANELLA-LIKE PROTEIN PHOSPHATASE 1"/>
    <property type="match status" value="1"/>
</dbReference>
<gene>
    <name evidence="2" type="ordered locus">Spith_0249</name>
</gene>
<name>G0GDA9_WINT7</name>
<feature type="domain" description="Calcineurin-like phosphoesterase" evidence="1">
    <location>
        <begin position="5"/>
        <end position="229"/>
    </location>
</feature>
<dbReference type="HOGENOM" id="CLU_042543_2_0_12"/>
<dbReference type="InterPro" id="IPR029052">
    <property type="entry name" value="Metallo-depent_PP-like"/>
</dbReference>
<dbReference type="Proteomes" id="UP000007254">
    <property type="component" value="Chromosome"/>
</dbReference>
<dbReference type="KEGG" id="stq:Spith_0249"/>
<evidence type="ECO:0000313" key="2">
    <source>
        <dbReference type="EMBL" id="AEJ60535.1"/>
    </source>
</evidence>
<dbReference type="PANTHER" id="PTHR46546">
    <property type="entry name" value="SHEWANELLA-LIKE PROTEIN PHOSPHATASE 1"/>
    <property type="match status" value="1"/>
</dbReference>
<dbReference type="STRING" id="869211.Spith_0249"/>
<reference evidence="2 3" key="1">
    <citation type="submission" date="2011-06" db="EMBL/GenBank/DDBJ databases">
        <title>The complete genome of Spirochaeta thermophila DSM 6578.</title>
        <authorList>
            <consortium name="US DOE Joint Genome Institute (JGI-PGF)"/>
            <person name="Lucas S."/>
            <person name="Lapidus A."/>
            <person name="Bruce D."/>
            <person name="Goodwin L."/>
            <person name="Pitluck S."/>
            <person name="Peters L."/>
            <person name="Kyrpides N."/>
            <person name="Mavromatis K."/>
            <person name="Ivanova N."/>
            <person name="Mikailova N."/>
            <person name="Pagani I."/>
            <person name="Chertkov O."/>
            <person name="Detter J.C."/>
            <person name="Tapia R."/>
            <person name="Han C."/>
            <person name="Land M."/>
            <person name="Hauser L."/>
            <person name="Markowitz V."/>
            <person name="Cheng J.-F."/>
            <person name="Hugenholtz P."/>
            <person name="Woyke T."/>
            <person name="Wu D."/>
            <person name="Spring S."/>
            <person name="Merkhoffer B."/>
            <person name="Schneider S."/>
            <person name="Klenk H.-P."/>
            <person name="Eisen J.A."/>
        </authorList>
    </citation>
    <scope>NUCLEOTIDE SEQUENCE [LARGE SCALE GENOMIC DNA]</scope>
    <source>
        <strain evidence="3">ATCC 700085 / DSM 6578 / Z-1203</strain>
    </source>
</reference>
<dbReference type="OrthoDB" id="9779903at2"/>
<evidence type="ECO:0000259" key="1">
    <source>
        <dbReference type="Pfam" id="PF00149"/>
    </source>
</evidence>
<dbReference type="Gene3D" id="3.60.21.10">
    <property type="match status" value="1"/>
</dbReference>
<keyword evidence="3" id="KW-1185">Reference proteome</keyword>
<dbReference type="RefSeq" id="WP_014623935.1">
    <property type="nucleotide sequence ID" value="NC_017583.1"/>
</dbReference>
<dbReference type="InterPro" id="IPR004843">
    <property type="entry name" value="Calcineurin-like_PHP"/>
</dbReference>
<accession>G0GDA9</accession>
<protein>
    <submittedName>
        <fullName evidence="2">Metallophosphoesterase</fullName>
    </submittedName>
</protein>